<feature type="chain" id="PRO_5034812956" evidence="1">
    <location>
        <begin position="25"/>
        <end position="45"/>
    </location>
</feature>
<evidence type="ECO:0000256" key="1">
    <source>
        <dbReference type="SAM" id="SignalP"/>
    </source>
</evidence>
<name>A0A8C8UC73_PERMB</name>
<reference evidence="2 3" key="1">
    <citation type="submission" date="2018-10" db="EMBL/GenBank/DDBJ databases">
        <title>Improved assembly of the deer mouse Peromyscus maniculatus genome.</title>
        <authorList>
            <person name="Lassance J.-M."/>
            <person name="Hoekstra H.E."/>
        </authorList>
    </citation>
    <scope>NUCLEOTIDE SEQUENCE [LARGE SCALE GENOMIC DNA]</scope>
</reference>
<evidence type="ECO:0000313" key="2">
    <source>
        <dbReference type="Ensembl" id="ENSPEMP00000029564.1"/>
    </source>
</evidence>
<sequence length="45" mass="4951">MAPSLLARLLHLAAFCHLCSLLAAWRRNSTETSVLTQRSNGSKKP</sequence>
<dbReference type="Ensembl" id="ENSPEMT00000036979.1">
    <property type="protein sequence ID" value="ENSPEMP00000029564.1"/>
    <property type="gene ID" value="ENSPEMG00000029339.1"/>
</dbReference>
<protein>
    <submittedName>
        <fullName evidence="2">Uncharacterized protein</fullName>
    </submittedName>
</protein>
<evidence type="ECO:0000313" key="3">
    <source>
        <dbReference type="Proteomes" id="UP000694547"/>
    </source>
</evidence>
<proteinExistence type="predicted"/>
<reference evidence="2" key="2">
    <citation type="submission" date="2025-08" db="UniProtKB">
        <authorList>
            <consortium name="Ensembl"/>
        </authorList>
    </citation>
    <scope>IDENTIFICATION</scope>
</reference>
<keyword evidence="3" id="KW-1185">Reference proteome</keyword>
<feature type="signal peptide" evidence="1">
    <location>
        <begin position="1"/>
        <end position="24"/>
    </location>
</feature>
<dbReference type="AlphaFoldDB" id="A0A8C8UC73"/>
<reference evidence="2" key="3">
    <citation type="submission" date="2025-09" db="UniProtKB">
        <authorList>
            <consortium name="Ensembl"/>
        </authorList>
    </citation>
    <scope>IDENTIFICATION</scope>
</reference>
<accession>A0A8C8UC73</accession>
<keyword evidence="1" id="KW-0732">Signal</keyword>
<dbReference type="Proteomes" id="UP000694547">
    <property type="component" value="Chromosome 5"/>
</dbReference>
<organism evidence="2 3">
    <name type="scientific">Peromyscus maniculatus bairdii</name>
    <name type="common">Prairie deer mouse</name>
    <dbReference type="NCBI Taxonomy" id="230844"/>
    <lineage>
        <taxon>Eukaryota</taxon>
        <taxon>Metazoa</taxon>
        <taxon>Chordata</taxon>
        <taxon>Craniata</taxon>
        <taxon>Vertebrata</taxon>
        <taxon>Euteleostomi</taxon>
        <taxon>Mammalia</taxon>
        <taxon>Eutheria</taxon>
        <taxon>Euarchontoglires</taxon>
        <taxon>Glires</taxon>
        <taxon>Rodentia</taxon>
        <taxon>Myomorpha</taxon>
        <taxon>Muroidea</taxon>
        <taxon>Cricetidae</taxon>
        <taxon>Neotominae</taxon>
        <taxon>Peromyscus</taxon>
    </lineage>
</organism>